<dbReference type="Proteomes" id="UP001386955">
    <property type="component" value="Unassembled WGS sequence"/>
</dbReference>
<dbReference type="GO" id="GO:0009736">
    <property type="term" value="P:cytokinin-activated signaling pathway"/>
    <property type="evidence" value="ECO:0007669"/>
    <property type="project" value="InterPro"/>
</dbReference>
<evidence type="ECO:0000259" key="10">
    <source>
        <dbReference type="PROSITE" id="PS51294"/>
    </source>
</evidence>
<dbReference type="Pfam" id="PF00249">
    <property type="entry name" value="Myb_DNA-binding"/>
    <property type="match status" value="1"/>
</dbReference>
<evidence type="ECO:0000313" key="12">
    <source>
        <dbReference type="Proteomes" id="UP001386955"/>
    </source>
</evidence>
<evidence type="ECO:0000259" key="9">
    <source>
        <dbReference type="PROSITE" id="PS50110"/>
    </source>
</evidence>
<evidence type="ECO:0000256" key="2">
    <source>
        <dbReference type="ARBA" id="ARBA00022553"/>
    </source>
</evidence>
<name>A0AAN9RQ84_PSOTE</name>
<keyword evidence="12" id="KW-1185">Reference proteome</keyword>
<dbReference type="InterPro" id="IPR006447">
    <property type="entry name" value="Myb_dom_plants"/>
</dbReference>
<dbReference type="SUPFAM" id="SSF52172">
    <property type="entry name" value="CheY-like"/>
    <property type="match status" value="1"/>
</dbReference>
<keyword evidence="2" id="KW-0597">Phosphoprotein</keyword>
<dbReference type="PROSITE" id="PS51294">
    <property type="entry name" value="HTH_MYB"/>
    <property type="match status" value="1"/>
</dbReference>
<evidence type="ECO:0000256" key="3">
    <source>
        <dbReference type="ARBA" id="ARBA00023012"/>
    </source>
</evidence>
<dbReference type="InterPro" id="IPR011006">
    <property type="entry name" value="CheY-like_superfamily"/>
</dbReference>
<dbReference type="Gene3D" id="1.10.10.60">
    <property type="entry name" value="Homeodomain-like"/>
    <property type="match status" value="1"/>
</dbReference>
<dbReference type="PROSITE" id="PS50110">
    <property type="entry name" value="RESPONSE_REGULATORY"/>
    <property type="match status" value="1"/>
</dbReference>
<dbReference type="InterPro" id="IPR009057">
    <property type="entry name" value="Homeodomain-like_sf"/>
</dbReference>
<dbReference type="EMBL" id="JAYMYS010000009">
    <property type="protein sequence ID" value="KAK7381064.1"/>
    <property type="molecule type" value="Genomic_DNA"/>
</dbReference>
<dbReference type="InterPro" id="IPR017930">
    <property type="entry name" value="Myb_dom"/>
</dbReference>
<dbReference type="GO" id="GO:0005634">
    <property type="term" value="C:nucleus"/>
    <property type="evidence" value="ECO:0007669"/>
    <property type="project" value="UniProtKB-SubCell"/>
</dbReference>
<evidence type="ECO:0000256" key="4">
    <source>
        <dbReference type="ARBA" id="ARBA00023015"/>
    </source>
</evidence>
<feature type="domain" description="HTH myb-type" evidence="10">
    <location>
        <begin position="178"/>
        <end position="237"/>
    </location>
</feature>
<dbReference type="GO" id="GO:0000160">
    <property type="term" value="P:phosphorelay signal transduction system"/>
    <property type="evidence" value="ECO:0007669"/>
    <property type="project" value="UniProtKB-KW"/>
</dbReference>
<dbReference type="NCBIfam" id="TIGR01557">
    <property type="entry name" value="myb_SHAQKYF"/>
    <property type="match status" value="1"/>
</dbReference>
<gene>
    <name evidence="11" type="ORF">VNO78_33588</name>
</gene>
<dbReference type="CDD" id="cd17584">
    <property type="entry name" value="REC_typeB_ARR-like"/>
    <property type="match status" value="1"/>
</dbReference>
<organism evidence="11 12">
    <name type="scientific">Psophocarpus tetragonolobus</name>
    <name type="common">Winged bean</name>
    <name type="synonym">Dolichos tetragonolobus</name>
    <dbReference type="NCBI Taxonomy" id="3891"/>
    <lineage>
        <taxon>Eukaryota</taxon>
        <taxon>Viridiplantae</taxon>
        <taxon>Streptophyta</taxon>
        <taxon>Embryophyta</taxon>
        <taxon>Tracheophyta</taxon>
        <taxon>Spermatophyta</taxon>
        <taxon>Magnoliopsida</taxon>
        <taxon>eudicotyledons</taxon>
        <taxon>Gunneridae</taxon>
        <taxon>Pentapetalae</taxon>
        <taxon>rosids</taxon>
        <taxon>fabids</taxon>
        <taxon>Fabales</taxon>
        <taxon>Fabaceae</taxon>
        <taxon>Papilionoideae</taxon>
        <taxon>50 kb inversion clade</taxon>
        <taxon>NPAAA clade</taxon>
        <taxon>indigoferoid/millettioid clade</taxon>
        <taxon>Phaseoleae</taxon>
        <taxon>Psophocarpus</taxon>
    </lineage>
</organism>
<feature type="domain" description="Response regulatory" evidence="9">
    <location>
        <begin position="17"/>
        <end position="132"/>
    </location>
</feature>
<keyword evidence="7" id="KW-0539">Nucleus</keyword>
<evidence type="ECO:0000256" key="7">
    <source>
        <dbReference type="ARBA" id="ARBA00023242"/>
    </source>
</evidence>
<keyword evidence="6" id="KW-0804">Transcription</keyword>
<comment type="subcellular location">
    <subcellularLocation>
        <location evidence="1">Nucleus</location>
    </subcellularLocation>
</comment>
<comment type="caution">
    <text evidence="8">Lacks conserved residue(s) required for the propagation of feature annotation.</text>
</comment>
<proteinExistence type="predicted"/>
<evidence type="ECO:0000313" key="11">
    <source>
        <dbReference type="EMBL" id="KAK7381064.1"/>
    </source>
</evidence>
<dbReference type="InterPro" id="IPR001789">
    <property type="entry name" value="Sig_transdc_resp-reg_receiver"/>
</dbReference>
<evidence type="ECO:0000256" key="6">
    <source>
        <dbReference type="ARBA" id="ARBA00023163"/>
    </source>
</evidence>
<dbReference type="GO" id="GO:0003677">
    <property type="term" value="F:DNA binding"/>
    <property type="evidence" value="ECO:0007669"/>
    <property type="project" value="InterPro"/>
</dbReference>
<dbReference type="SUPFAM" id="SSF46689">
    <property type="entry name" value="Homeodomain-like"/>
    <property type="match status" value="1"/>
</dbReference>
<keyword evidence="3" id="KW-0902">Two-component regulatory system</keyword>
<protein>
    <submittedName>
        <fullName evidence="11">Uncharacterized protein</fullName>
    </submittedName>
</protein>
<sequence>MTTENKFFSEFPTAELRVLVVDNDFKILEIIKQMCLHYDYNVVTFSDASLALNYLRENKYCIDVILVEVHMPNMDGFEFLKNVTEEMNVPIIMMSYDGSTSSVMKCVTQGACDYWIKPVPERQIMLMWKHVAKKIWNENKPSRKHVSKFASLVVDAPVKNQEEGSSSSKESEDYYVAQAKKTRVVWSKELHQQFVEVVMQIGLKDATPKRILEVMQNPNLTRQQVGSHLQKYRLELMKGSNEVTQQNERYMYCNNLVSEEDQLSNHSYA</sequence>
<dbReference type="FunFam" id="1.10.10.60:FF:000007">
    <property type="entry name" value="Two-component response regulator"/>
    <property type="match status" value="1"/>
</dbReference>
<keyword evidence="4" id="KW-0805">Transcription regulation</keyword>
<evidence type="ECO:0000256" key="5">
    <source>
        <dbReference type="ARBA" id="ARBA00023159"/>
    </source>
</evidence>
<evidence type="ECO:0000256" key="8">
    <source>
        <dbReference type="PROSITE-ProRule" id="PRU00169"/>
    </source>
</evidence>
<dbReference type="PANTHER" id="PTHR43874">
    <property type="entry name" value="TWO-COMPONENT RESPONSE REGULATOR"/>
    <property type="match status" value="1"/>
</dbReference>
<dbReference type="PANTHER" id="PTHR43874:SF206">
    <property type="entry name" value="RESPONSE REGULATOR RECEIVER DOMAIN PROTEIN"/>
    <property type="match status" value="1"/>
</dbReference>
<comment type="caution">
    <text evidence="11">The sequence shown here is derived from an EMBL/GenBank/DDBJ whole genome shotgun (WGS) entry which is preliminary data.</text>
</comment>
<reference evidence="11 12" key="1">
    <citation type="submission" date="2024-01" db="EMBL/GenBank/DDBJ databases">
        <title>The genomes of 5 underutilized Papilionoideae crops provide insights into root nodulation and disease resistanc.</title>
        <authorList>
            <person name="Jiang F."/>
        </authorList>
    </citation>
    <scope>NUCLEOTIDE SEQUENCE [LARGE SCALE GENOMIC DNA]</scope>
    <source>
        <strain evidence="11">DUOXIRENSHENG_FW03</strain>
        <tissue evidence="11">Leaves</tissue>
    </source>
</reference>
<dbReference type="SMART" id="SM00448">
    <property type="entry name" value="REC"/>
    <property type="match status" value="1"/>
</dbReference>
<dbReference type="AlphaFoldDB" id="A0AAN9RQ84"/>
<keyword evidence="5" id="KW-0010">Activator</keyword>
<dbReference type="InterPro" id="IPR045279">
    <property type="entry name" value="ARR-like"/>
</dbReference>
<dbReference type="Gene3D" id="3.40.50.2300">
    <property type="match status" value="1"/>
</dbReference>
<dbReference type="InterPro" id="IPR001005">
    <property type="entry name" value="SANT/Myb"/>
</dbReference>
<evidence type="ECO:0000256" key="1">
    <source>
        <dbReference type="ARBA" id="ARBA00004123"/>
    </source>
</evidence>
<dbReference type="Pfam" id="PF00072">
    <property type="entry name" value="Response_reg"/>
    <property type="match status" value="1"/>
</dbReference>
<accession>A0AAN9RQ84</accession>